<evidence type="ECO:0000256" key="2">
    <source>
        <dbReference type="ARBA" id="ARBA00011695"/>
    </source>
</evidence>
<evidence type="ECO:0000313" key="9">
    <source>
        <dbReference type="EMBL" id="KAK4877130.1"/>
    </source>
</evidence>
<protein>
    <recommendedName>
        <fullName evidence="8">C-type lectin domain-containing protein</fullName>
    </recommendedName>
</protein>
<comment type="caution">
    <text evidence="9">The sequence shown here is derived from an EMBL/GenBank/DDBJ whole genome shotgun (WGS) entry which is preliminary data.</text>
</comment>
<evidence type="ECO:0000259" key="8">
    <source>
        <dbReference type="PROSITE" id="PS50041"/>
    </source>
</evidence>
<evidence type="ECO:0000256" key="3">
    <source>
        <dbReference type="ARBA" id="ARBA00023186"/>
    </source>
</evidence>
<comment type="function">
    <text evidence="4">Binds specifically to cytosolic chaperonin (c-CPN) and transfers target proteins to it. Binds to nascent polypeptide chain and promotes folding in an environment in which there are many competing pathways for nonnative proteins.</text>
</comment>
<keyword evidence="3" id="KW-0143">Chaperone</keyword>
<dbReference type="Gene3D" id="3.10.100.10">
    <property type="entry name" value="Mannose-Binding Protein A, subunit A"/>
    <property type="match status" value="3"/>
</dbReference>
<evidence type="ECO:0000256" key="1">
    <source>
        <dbReference type="ARBA" id="ARBA00008045"/>
    </source>
</evidence>
<dbReference type="GO" id="GO:0051082">
    <property type="term" value="F:unfolded protein binding"/>
    <property type="evidence" value="ECO:0007669"/>
    <property type="project" value="InterPro"/>
</dbReference>
<name>A0AAN7Q2M0_9COLE</name>
<dbReference type="GO" id="GO:0006457">
    <property type="term" value="P:protein folding"/>
    <property type="evidence" value="ECO:0007669"/>
    <property type="project" value="InterPro"/>
</dbReference>
<dbReference type="EMBL" id="JARPUR010000004">
    <property type="protein sequence ID" value="KAK4877130.1"/>
    <property type="molecule type" value="Genomic_DNA"/>
</dbReference>
<feature type="domain" description="C-type lectin" evidence="8">
    <location>
        <begin position="294"/>
        <end position="412"/>
    </location>
</feature>
<dbReference type="SUPFAM" id="SSF46579">
    <property type="entry name" value="Prefoldin"/>
    <property type="match status" value="1"/>
</dbReference>
<dbReference type="InterPro" id="IPR016186">
    <property type="entry name" value="C-type_lectin-like/link_sf"/>
</dbReference>
<keyword evidence="7" id="KW-0472">Membrane</keyword>
<organism evidence="9 10">
    <name type="scientific">Aquatica leii</name>
    <dbReference type="NCBI Taxonomy" id="1421715"/>
    <lineage>
        <taxon>Eukaryota</taxon>
        <taxon>Metazoa</taxon>
        <taxon>Ecdysozoa</taxon>
        <taxon>Arthropoda</taxon>
        <taxon>Hexapoda</taxon>
        <taxon>Insecta</taxon>
        <taxon>Pterygota</taxon>
        <taxon>Neoptera</taxon>
        <taxon>Endopterygota</taxon>
        <taxon>Coleoptera</taxon>
        <taxon>Polyphaga</taxon>
        <taxon>Elateriformia</taxon>
        <taxon>Elateroidea</taxon>
        <taxon>Lampyridae</taxon>
        <taxon>Luciolinae</taxon>
        <taxon>Aquatica</taxon>
    </lineage>
</organism>
<dbReference type="GO" id="GO:0005737">
    <property type="term" value="C:cytoplasm"/>
    <property type="evidence" value="ECO:0007669"/>
    <property type="project" value="UniProtKB-ARBA"/>
</dbReference>
<comment type="similarity">
    <text evidence="1">Belongs to the prefoldin subunit beta family.</text>
</comment>
<evidence type="ECO:0000256" key="6">
    <source>
        <dbReference type="SAM" id="MobiDB-lite"/>
    </source>
</evidence>
<dbReference type="InterPro" id="IPR001304">
    <property type="entry name" value="C-type_lectin-like"/>
</dbReference>
<dbReference type="CDD" id="cd00037">
    <property type="entry name" value="CLECT"/>
    <property type="match status" value="1"/>
</dbReference>
<feature type="region of interest" description="Disordered" evidence="6">
    <location>
        <begin position="1010"/>
        <end position="1037"/>
    </location>
</feature>
<dbReference type="GO" id="GO:0016272">
    <property type="term" value="C:prefoldin complex"/>
    <property type="evidence" value="ECO:0007669"/>
    <property type="project" value="InterPro"/>
</dbReference>
<gene>
    <name evidence="9" type="ORF">RN001_009636</name>
</gene>
<dbReference type="Pfam" id="PF01920">
    <property type="entry name" value="Prefoldin_2"/>
    <property type="match status" value="1"/>
</dbReference>
<feature type="coiled-coil region" evidence="5">
    <location>
        <begin position="27"/>
        <end position="61"/>
    </location>
</feature>
<keyword evidence="10" id="KW-1185">Reference proteome</keyword>
<feature type="region of interest" description="Disordered" evidence="6">
    <location>
        <begin position="658"/>
        <end position="719"/>
    </location>
</feature>
<sequence length="1065" mass="123137">MSTAKSTLQPDSDVHITFEDQQKINKFARLNAKLDDLKYEIKEKENDLKKLEDACDEIIFLDESEKIPYLVGEVFIYQDIEKTQACLQESKTNTESEISVLKSKSAEIKDLMSDLKTYLYGKFVFLFVALMMNYLRLHIFLILVCYCQQENLEIFFYKDRLMYFYPYKCTYLEANAICESEKTRLVAFDDPDKTRFIKESLKQVRMENQIFWSSGVKTKKGEWLWEFNGTKISNIAIHNPSLKQLNCLAVEGFVPNPQFVGTDCAIEIPFMCEETTPQFKHEPYQAGVLTIHGFQFIMYYGNLTWNEAVGYCRQQGFGLSTIINMDIAQSISDEMLKIRPEFNEAWIGAIQREGSWSWVSTGMKITNTEHFPPWNIKRNDQDRNCAVLKNERWENFEFVKKKCNQLHNFICSITMSFEELTNYNEYEFELELQHKNKTYLFFLIDVTWQSGQQLCAERSYDMLKLNDLKESAFIAHTMYTYKYPIYHVWIGGKIIENTWKWIEDDEEILQYPDENGFPPWCDNVVDHTKACLNLDMKESSISIIYGLECQAKQAVLENYINAGMEKEHSESMTTIPMKPEYAPSEVYSTEPPPAYHRPRSSAVQIAKITAVTVVLVSIILGGFILASAYVSATASCKQLEQELQLLTETADRLQPLQPEALVQDEPQAKESTPIKRSQEPINKIKEIDDNNVPEEPTRAVENNNDSSDSGESDDEEEKVTPIHIKLPLHLDLDDIAGSIVDKNQRSKMNCIIEKKRAEEVVDHKPKSIQLPFGLNVTTDPRFEHVTGERMVILCESGSLQRHTPPQQPEEQEETVMIHPVVIPYGPPTHFQTHMPQQMRPMHPMETMRPPMPSPIMSQMQQQQQQPEIHVERVQPLPNPFIQQIAQQLINQRIRMEMQRAQEEAQRAAVAHNEQRDETLNSNELRQQPNVEMRQMPEIVMAHKLPIPDEVLRQINRMPNHDVIVSVSEESEETPQDVRFVQQPRESAEEMNGRQGYARGIPVHIPVPMMQSQESHDSQQISASSVSSSNEEMRPHYVQPRSVRSVDALLPKSEKRVKRCACDCAC</sequence>
<feature type="compositionally biased region" description="Acidic residues" evidence="6">
    <location>
        <begin position="708"/>
        <end position="717"/>
    </location>
</feature>
<dbReference type="InterPro" id="IPR009053">
    <property type="entry name" value="Prefoldin"/>
</dbReference>
<dbReference type="Pfam" id="PF00059">
    <property type="entry name" value="Lectin_C"/>
    <property type="match status" value="1"/>
</dbReference>
<dbReference type="PROSITE" id="PS50041">
    <property type="entry name" value="C_TYPE_LECTIN_2"/>
    <property type="match status" value="3"/>
</dbReference>
<dbReference type="InterPro" id="IPR016187">
    <property type="entry name" value="CTDL_fold"/>
</dbReference>
<evidence type="ECO:0000313" key="10">
    <source>
        <dbReference type="Proteomes" id="UP001353858"/>
    </source>
</evidence>
<dbReference type="AlphaFoldDB" id="A0AAN7Q2M0"/>
<dbReference type="FunFam" id="1.10.287.370:FF:000005">
    <property type="entry name" value="Prefoldin subunit 4"/>
    <property type="match status" value="1"/>
</dbReference>
<dbReference type="PANTHER" id="PTHR21100:SF9">
    <property type="entry name" value="PREFOLDIN SUBUNIT 4"/>
    <property type="match status" value="1"/>
</dbReference>
<feature type="domain" description="C-type lectin" evidence="8">
    <location>
        <begin position="157"/>
        <end position="273"/>
    </location>
</feature>
<evidence type="ECO:0000256" key="5">
    <source>
        <dbReference type="SAM" id="Coils"/>
    </source>
</evidence>
<dbReference type="Gene3D" id="1.10.287.370">
    <property type="match status" value="1"/>
</dbReference>
<feature type="domain" description="C-type lectin" evidence="8">
    <location>
        <begin position="434"/>
        <end position="558"/>
    </location>
</feature>
<keyword evidence="7" id="KW-1133">Transmembrane helix</keyword>
<keyword evidence="5" id="KW-0175">Coiled coil</keyword>
<dbReference type="CDD" id="cd23165">
    <property type="entry name" value="Prefoldin_4"/>
    <property type="match status" value="1"/>
</dbReference>
<dbReference type="InterPro" id="IPR016661">
    <property type="entry name" value="PFDN4"/>
</dbReference>
<proteinExistence type="inferred from homology"/>
<dbReference type="SMART" id="SM00034">
    <property type="entry name" value="CLECT"/>
    <property type="match status" value="3"/>
</dbReference>
<dbReference type="Proteomes" id="UP001353858">
    <property type="component" value="Unassembled WGS sequence"/>
</dbReference>
<comment type="subunit">
    <text evidence="2">Heterohexamer of two PFD-alpha type and four PFD-beta type subunits.</text>
</comment>
<evidence type="ECO:0000256" key="7">
    <source>
        <dbReference type="SAM" id="Phobius"/>
    </source>
</evidence>
<feature type="transmembrane region" description="Helical" evidence="7">
    <location>
        <begin position="123"/>
        <end position="146"/>
    </location>
</feature>
<evidence type="ECO:0000256" key="4">
    <source>
        <dbReference type="ARBA" id="ARBA00024667"/>
    </source>
</evidence>
<feature type="compositionally biased region" description="Low complexity" evidence="6">
    <location>
        <begin position="1017"/>
        <end position="1028"/>
    </location>
</feature>
<accession>A0AAN7Q2M0</accession>
<keyword evidence="7" id="KW-0812">Transmembrane</keyword>
<feature type="compositionally biased region" description="Basic and acidic residues" evidence="6">
    <location>
        <begin position="666"/>
        <end position="688"/>
    </location>
</feature>
<feature type="region of interest" description="Disordered" evidence="6">
    <location>
        <begin position="904"/>
        <end position="926"/>
    </location>
</feature>
<dbReference type="InterPro" id="IPR002777">
    <property type="entry name" value="PFD_beta-like"/>
</dbReference>
<dbReference type="PANTHER" id="PTHR21100">
    <property type="entry name" value="PREFOLDIN SUBUNIT 4"/>
    <property type="match status" value="1"/>
</dbReference>
<dbReference type="SUPFAM" id="SSF56436">
    <property type="entry name" value="C-type lectin-like"/>
    <property type="match status" value="3"/>
</dbReference>
<reference evidence="10" key="1">
    <citation type="submission" date="2023-01" db="EMBL/GenBank/DDBJ databases">
        <title>Key to firefly adult light organ development and bioluminescence: homeobox transcription factors regulate luciferase expression and transportation to peroxisome.</title>
        <authorList>
            <person name="Fu X."/>
        </authorList>
    </citation>
    <scope>NUCLEOTIDE SEQUENCE [LARGE SCALE GENOMIC DNA]</scope>
</reference>